<evidence type="ECO:0000313" key="7">
    <source>
        <dbReference type="Proteomes" id="UP000198767"/>
    </source>
</evidence>
<comment type="similarity">
    <text evidence="1">Belongs to the leucine-binding protein family.</text>
</comment>
<keyword evidence="3" id="KW-0813">Transport</keyword>
<dbReference type="Proteomes" id="UP000198767">
    <property type="component" value="Unassembled WGS sequence"/>
</dbReference>
<proteinExistence type="inferred from homology"/>
<keyword evidence="7" id="KW-1185">Reference proteome</keyword>
<evidence type="ECO:0000256" key="4">
    <source>
        <dbReference type="SAM" id="SignalP"/>
    </source>
</evidence>
<dbReference type="PANTHER" id="PTHR30483:SF37">
    <property type="entry name" value="ABC TRANSPORTER SUBSTRATE-BINDING PROTEIN"/>
    <property type="match status" value="1"/>
</dbReference>
<dbReference type="SUPFAM" id="SSF53822">
    <property type="entry name" value="Periplasmic binding protein-like I"/>
    <property type="match status" value="1"/>
</dbReference>
<feature type="signal peptide" evidence="4">
    <location>
        <begin position="1"/>
        <end position="28"/>
    </location>
</feature>
<name>A0A1G5QRV8_9RHOB</name>
<dbReference type="EMBL" id="FMWG01000005">
    <property type="protein sequence ID" value="SCZ64614.1"/>
    <property type="molecule type" value="Genomic_DNA"/>
</dbReference>
<organism evidence="6 7">
    <name type="scientific">Epibacterium ulvae</name>
    <dbReference type="NCBI Taxonomy" id="1156985"/>
    <lineage>
        <taxon>Bacteria</taxon>
        <taxon>Pseudomonadati</taxon>
        <taxon>Pseudomonadota</taxon>
        <taxon>Alphaproteobacteria</taxon>
        <taxon>Rhodobacterales</taxon>
        <taxon>Roseobacteraceae</taxon>
        <taxon>Epibacterium</taxon>
    </lineage>
</organism>
<evidence type="ECO:0000259" key="5">
    <source>
        <dbReference type="Pfam" id="PF13458"/>
    </source>
</evidence>
<dbReference type="AlphaFoldDB" id="A0A1G5QRV8"/>
<dbReference type="InterPro" id="IPR028082">
    <property type="entry name" value="Peripla_BP_I"/>
</dbReference>
<dbReference type="Gene3D" id="3.40.50.2300">
    <property type="match status" value="2"/>
</dbReference>
<feature type="domain" description="Leucine-binding protein" evidence="5">
    <location>
        <begin position="33"/>
        <end position="378"/>
    </location>
</feature>
<dbReference type="RefSeq" id="WP_090218669.1">
    <property type="nucleotide sequence ID" value="NZ_FMWG01000005.1"/>
</dbReference>
<evidence type="ECO:0000256" key="2">
    <source>
        <dbReference type="ARBA" id="ARBA00022729"/>
    </source>
</evidence>
<evidence type="ECO:0000256" key="1">
    <source>
        <dbReference type="ARBA" id="ARBA00010062"/>
    </source>
</evidence>
<reference evidence="6 7" key="1">
    <citation type="submission" date="2016-10" db="EMBL/GenBank/DDBJ databases">
        <authorList>
            <person name="de Groot N.N."/>
        </authorList>
    </citation>
    <scope>NUCLEOTIDE SEQUENCE [LARGE SCALE GENOMIC DNA]</scope>
    <source>
        <strain evidence="6 7">U95</strain>
    </source>
</reference>
<dbReference type="GO" id="GO:0006865">
    <property type="term" value="P:amino acid transport"/>
    <property type="evidence" value="ECO:0007669"/>
    <property type="project" value="UniProtKB-KW"/>
</dbReference>
<dbReference type="CDD" id="cd06330">
    <property type="entry name" value="PBP1_As_SBP-like"/>
    <property type="match status" value="1"/>
</dbReference>
<protein>
    <submittedName>
        <fullName evidence="6">Amino acid/amide ABC transporter substrate-binding protein, HAAT family</fullName>
    </submittedName>
</protein>
<feature type="chain" id="PRO_5011660316" evidence="4">
    <location>
        <begin position="29"/>
        <end position="429"/>
    </location>
</feature>
<dbReference type="OrthoDB" id="9783240at2"/>
<dbReference type="PANTHER" id="PTHR30483">
    <property type="entry name" value="LEUCINE-SPECIFIC-BINDING PROTEIN"/>
    <property type="match status" value="1"/>
</dbReference>
<accession>A0A1G5QRV8</accession>
<dbReference type="InterPro" id="IPR028081">
    <property type="entry name" value="Leu-bd"/>
</dbReference>
<keyword evidence="3" id="KW-0029">Amino-acid transport</keyword>
<keyword evidence="2 4" id="KW-0732">Signal</keyword>
<evidence type="ECO:0000313" key="6">
    <source>
        <dbReference type="EMBL" id="SCZ64614.1"/>
    </source>
</evidence>
<dbReference type="STRING" id="1156985.SAMN04488118_105275"/>
<evidence type="ECO:0000256" key="3">
    <source>
        <dbReference type="ARBA" id="ARBA00022970"/>
    </source>
</evidence>
<gene>
    <name evidence="6" type="ORF">SAMN04488118_105275</name>
</gene>
<sequence length="429" mass="44935">MKTKYSLMASAALSALVGTSAFAPAVQADDATFKIGVVTFLSGGASGPFGIPGRNAAEVVIEAINAGTMPAPYDTAGIGGAMIEQVVIDENSKQKVADYQKLVDKDEVDAVVGYASSGSCKAIAPEAEKLKQLTVFAICGTPQIFEEIVTEPEYLFRSMSHATMDNVGAARYVLDTTPELKTIGGINQNYAWGQDSWRDFSETIAALKSSVEVDSEQFPKIFAGQYGSEISALLSAKVDVVHSSFWGGDLEAMIIQGAGRGLFDRSQMVLTSSDTAIPRLGAQIPNGTIIGARGFNGPYAPDTELANWFEQAYFDRFGVAPVSPSYQMAQSIMALKAAADKAQSSDPDAIRAALAGLTFESASGEVSMSLSDGHQAATGIAYGTYEFDASTGKGSVKNVRSYAAGCVNPPVGVTSGEWIKGGFDGATCE</sequence>
<dbReference type="Pfam" id="PF13458">
    <property type="entry name" value="Peripla_BP_6"/>
    <property type="match status" value="1"/>
</dbReference>
<dbReference type="InterPro" id="IPR051010">
    <property type="entry name" value="BCAA_transport"/>
</dbReference>